<name>A0AAN9KXM0_CANGL</name>
<dbReference type="EMBL" id="JAYMYQ010000006">
    <property type="protein sequence ID" value="KAK7323814.1"/>
    <property type="molecule type" value="Genomic_DNA"/>
</dbReference>
<proteinExistence type="predicted"/>
<organism evidence="1 2">
    <name type="scientific">Canavalia gladiata</name>
    <name type="common">Sword bean</name>
    <name type="synonym">Dolichos gladiatus</name>
    <dbReference type="NCBI Taxonomy" id="3824"/>
    <lineage>
        <taxon>Eukaryota</taxon>
        <taxon>Viridiplantae</taxon>
        <taxon>Streptophyta</taxon>
        <taxon>Embryophyta</taxon>
        <taxon>Tracheophyta</taxon>
        <taxon>Spermatophyta</taxon>
        <taxon>Magnoliopsida</taxon>
        <taxon>eudicotyledons</taxon>
        <taxon>Gunneridae</taxon>
        <taxon>Pentapetalae</taxon>
        <taxon>rosids</taxon>
        <taxon>fabids</taxon>
        <taxon>Fabales</taxon>
        <taxon>Fabaceae</taxon>
        <taxon>Papilionoideae</taxon>
        <taxon>50 kb inversion clade</taxon>
        <taxon>NPAAA clade</taxon>
        <taxon>indigoferoid/millettioid clade</taxon>
        <taxon>Phaseoleae</taxon>
        <taxon>Canavalia</taxon>
    </lineage>
</organism>
<evidence type="ECO:0000313" key="2">
    <source>
        <dbReference type="Proteomes" id="UP001367508"/>
    </source>
</evidence>
<evidence type="ECO:0000313" key="1">
    <source>
        <dbReference type="EMBL" id="KAK7323814.1"/>
    </source>
</evidence>
<comment type="caution">
    <text evidence="1">The sequence shown here is derived from an EMBL/GenBank/DDBJ whole genome shotgun (WGS) entry which is preliminary data.</text>
</comment>
<dbReference type="Proteomes" id="UP001367508">
    <property type="component" value="Unassembled WGS sequence"/>
</dbReference>
<sequence>MIKSLASVDSTVDGLILEWTSILKTEVQQIHAGFGKWVLLRAFRLYVILSLGFQLPACKGIADFLQKCHPSALARTKFSVAKWEASLLLFIFHHFGSQYWKDCLDNKECYYSVGKISHSLINNKGNRGWKELPRSHAVHMEFLNLKLATNAIWANRTHIGLSRHLG</sequence>
<dbReference type="AlphaFoldDB" id="A0AAN9KXM0"/>
<gene>
    <name evidence="1" type="ORF">VNO77_27309</name>
</gene>
<protein>
    <submittedName>
        <fullName evidence="1">Uncharacterized protein</fullName>
    </submittedName>
</protein>
<keyword evidence="2" id="KW-1185">Reference proteome</keyword>
<accession>A0AAN9KXM0</accession>
<reference evidence="1 2" key="1">
    <citation type="submission" date="2024-01" db="EMBL/GenBank/DDBJ databases">
        <title>The genomes of 5 underutilized Papilionoideae crops provide insights into root nodulation and disease resistanc.</title>
        <authorList>
            <person name="Jiang F."/>
        </authorList>
    </citation>
    <scope>NUCLEOTIDE SEQUENCE [LARGE SCALE GENOMIC DNA]</scope>
    <source>
        <strain evidence="1">LVBAO_FW01</strain>
        <tissue evidence="1">Leaves</tissue>
    </source>
</reference>